<reference evidence="2" key="3">
    <citation type="submission" date="2015-04" db="UniProtKB">
        <authorList>
            <consortium name="EnsemblPlants"/>
        </authorList>
    </citation>
    <scope>IDENTIFICATION</scope>
</reference>
<keyword evidence="3" id="KW-1185">Reference proteome</keyword>
<dbReference type="AlphaFoldDB" id="A0A0D9VUN8"/>
<evidence type="ECO:0000259" key="1">
    <source>
        <dbReference type="Pfam" id="PF00646"/>
    </source>
</evidence>
<dbReference type="SUPFAM" id="SSF81383">
    <property type="entry name" value="F-box domain"/>
    <property type="match status" value="1"/>
</dbReference>
<protein>
    <recommendedName>
        <fullName evidence="1">F-box domain-containing protein</fullName>
    </recommendedName>
</protein>
<dbReference type="InterPro" id="IPR001810">
    <property type="entry name" value="F-box_dom"/>
</dbReference>
<dbReference type="InterPro" id="IPR036047">
    <property type="entry name" value="F-box-like_dom_sf"/>
</dbReference>
<feature type="domain" description="F-box" evidence="1">
    <location>
        <begin position="6"/>
        <end position="41"/>
    </location>
</feature>
<dbReference type="Pfam" id="PF00646">
    <property type="entry name" value="F-box"/>
    <property type="match status" value="1"/>
</dbReference>
<accession>A0A0D9VUN8</accession>
<reference evidence="3" key="2">
    <citation type="submission" date="2013-12" db="EMBL/GenBank/DDBJ databases">
        <authorList>
            <person name="Yu Y."/>
            <person name="Lee S."/>
            <person name="de Baynast K."/>
            <person name="Wissotski M."/>
            <person name="Liu L."/>
            <person name="Talag J."/>
            <person name="Goicoechea J."/>
            <person name="Angelova A."/>
            <person name="Jetty R."/>
            <person name="Kudrna D."/>
            <person name="Golser W."/>
            <person name="Rivera L."/>
            <person name="Zhang J."/>
            <person name="Wing R."/>
        </authorList>
    </citation>
    <scope>NUCLEOTIDE SEQUENCE</scope>
</reference>
<dbReference type="Gene3D" id="1.20.1280.50">
    <property type="match status" value="1"/>
</dbReference>
<sequence>MGMHLDLLNDDLLELILLRLDSPICLVGAAAVCKRWRRVIAGDGGAFLRRIRSLQRPPNPIVYGHYSSGNYVSYDSYRHQQMGDKLVPFFLPTPASIATGIGENRHFSPDFLDSYDEIIDSCGSLLLLRKHKHSFLGITVYEPLTRQCRIVNPVTLPPDLQYYTIWCAYLLPGDDADATNASMSNFRVVCTFHDIRDRDLHAGVLMVSGHNGVDIIPGQITRLERNQYPMMIEEYFIGRAGASLHWVNNDGVIHVLDGITMETSSFMFPDMAMWNSSTGRYFGVGRQRSRAIRVVDCGGGAARIVCFAGHDHVVVFARPARGEWALEKSFRLQEWQWQEGYYCRFLSKFASMVAAGEGFVLFAPTEFCQWVFHIDLETEVITLKLNGGIYSAGLLFPCELPWPPHIRACVEHANGN</sequence>
<name>A0A0D9VUN8_9ORYZ</name>
<evidence type="ECO:0000313" key="2">
    <source>
        <dbReference type="EnsemblPlants" id="LPERR03G16890.1"/>
    </source>
</evidence>
<reference evidence="2 3" key="1">
    <citation type="submission" date="2012-08" db="EMBL/GenBank/DDBJ databases">
        <title>Oryza genome evolution.</title>
        <authorList>
            <person name="Wing R.A."/>
        </authorList>
    </citation>
    <scope>NUCLEOTIDE SEQUENCE</scope>
</reference>
<evidence type="ECO:0000313" key="3">
    <source>
        <dbReference type="Proteomes" id="UP000032180"/>
    </source>
</evidence>
<dbReference type="Gramene" id="LPERR03G16890.1">
    <property type="protein sequence ID" value="LPERR03G16890.1"/>
    <property type="gene ID" value="LPERR03G16890"/>
</dbReference>
<dbReference type="HOGENOM" id="CLU_038427_0_0_1"/>
<dbReference type="EnsemblPlants" id="LPERR03G16890.1">
    <property type="protein sequence ID" value="LPERR03G16890.1"/>
    <property type="gene ID" value="LPERR03G16890"/>
</dbReference>
<dbReference type="PANTHER" id="PTHR33207">
    <property type="entry name" value="F-BOX DOMAIN CONTAINING PROTEIN-RELATED"/>
    <property type="match status" value="1"/>
</dbReference>
<organism evidence="2 3">
    <name type="scientific">Leersia perrieri</name>
    <dbReference type="NCBI Taxonomy" id="77586"/>
    <lineage>
        <taxon>Eukaryota</taxon>
        <taxon>Viridiplantae</taxon>
        <taxon>Streptophyta</taxon>
        <taxon>Embryophyta</taxon>
        <taxon>Tracheophyta</taxon>
        <taxon>Spermatophyta</taxon>
        <taxon>Magnoliopsida</taxon>
        <taxon>Liliopsida</taxon>
        <taxon>Poales</taxon>
        <taxon>Poaceae</taxon>
        <taxon>BOP clade</taxon>
        <taxon>Oryzoideae</taxon>
        <taxon>Oryzeae</taxon>
        <taxon>Oryzinae</taxon>
        <taxon>Leersia</taxon>
    </lineage>
</organism>
<proteinExistence type="predicted"/>
<dbReference type="Proteomes" id="UP000032180">
    <property type="component" value="Chromosome 3"/>
</dbReference>